<dbReference type="RefSeq" id="WP_175325863.1">
    <property type="nucleotide sequence ID" value="NZ_BAAAWP010000001.1"/>
</dbReference>
<evidence type="ECO:0000313" key="6">
    <source>
        <dbReference type="EMBL" id="NUU28060.1"/>
    </source>
</evidence>
<dbReference type="SUPFAM" id="SSF53335">
    <property type="entry name" value="S-adenosyl-L-methionine-dependent methyltransferases"/>
    <property type="match status" value="1"/>
</dbReference>
<dbReference type="GO" id="GO:0070041">
    <property type="term" value="F:rRNA (uridine-C5-)-methyltransferase activity"/>
    <property type="evidence" value="ECO:0007669"/>
    <property type="project" value="TreeGrafter"/>
</dbReference>
<dbReference type="PANTHER" id="PTHR11061">
    <property type="entry name" value="RNA M5U METHYLTRANSFERASE"/>
    <property type="match status" value="1"/>
</dbReference>
<dbReference type="PROSITE" id="PS01231">
    <property type="entry name" value="TRMA_2"/>
    <property type="match status" value="1"/>
</dbReference>
<dbReference type="Pfam" id="PF05958">
    <property type="entry name" value="tRNA_U5-meth_tr"/>
    <property type="match status" value="1"/>
</dbReference>
<protein>
    <submittedName>
        <fullName evidence="6">Class I SAM-dependent RNA methyltransferase</fullName>
    </submittedName>
</protein>
<keyword evidence="3 4" id="KW-0949">S-adenosyl-L-methionine</keyword>
<dbReference type="InterPro" id="IPR010280">
    <property type="entry name" value="U5_MeTrfase_fam"/>
</dbReference>
<proteinExistence type="inferred from homology"/>
<dbReference type="Proteomes" id="UP000539146">
    <property type="component" value="Unassembled WGS sequence"/>
</dbReference>
<evidence type="ECO:0000256" key="3">
    <source>
        <dbReference type="ARBA" id="ARBA00022691"/>
    </source>
</evidence>
<feature type="binding site" evidence="4">
    <location>
        <position position="239"/>
    </location>
    <ligand>
        <name>S-adenosyl-L-methionine</name>
        <dbReference type="ChEBI" id="CHEBI:59789"/>
    </ligand>
</feature>
<evidence type="ECO:0000256" key="1">
    <source>
        <dbReference type="ARBA" id="ARBA00022603"/>
    </source>
</evidence>
<accession>A0A850DV68</accession>
<feature type="active site" description="Nucleophile" evidence="4">
    <location>
        <position position="375"/>
    </location>
</feature>
<dbReference type="InterPro" id="IPR012340">
    <property type="entry name" value="NA-bd_OB-fold"/>
</dbReference>
<dbReference type="InterPro" id="IPR002792">
    <property type="entry name" value="TRAM_dom"/>
</dbReference>
<dbReference type="PROSITE" id="PS50926">
    <property type="entry name" value="TRAM"/>
    <property type="match status" value="1"/>
</dbReference>
<keyword evidence="2 4" id="KW-0808">Transferase</keyword>
<reference evidence="6 7" key="1">
    <citation type="submission" date="2020-05" db="EMBL/GenBank/DDBJ databases">
        <title>Genome Sequencing of Type Strains.</title>
        <authorList>
            <person name="Lemaire J.F."/>
            <person name="Inderbitzin P."/>
            <person name="Gregorio O.A."/>
            <person name="Collins S.B."/>
            <person name="Wespe N."/>
            <person name="Knight-Connoni V."/>
        </authorList>
    </citation>
    <scope>NUCLEOTIDE SEQUENCE [LARGE SCALE GENOMIC DNA]</scope>
    <source>
        <strain evidence="6 7">DSM 20512</strain>
    </source>
</reference>
<comment type="similarity">
    <text evidence="4">Belongs to the class I-like SAM-binding methyltransferase superfamily. RNA M5U methyltransferase family.</text>
</comment>
<evidence type="ECO:0000313" key="7">
    <source>
        <dbReference type="Proteomes" id="UP000539146"/>
    </source>
</evidence>
<dbReference type="InterPro" id="IPR030391">
    <property type="entry name" value="MeTrfase_TrmA_CS"/>
</dbReference>
<feature type="binding site" evidence="4">
    <location>
        <position position="348"/>
    </location>
    <ligand>
        <name>S-adenosyl-L-methionine</name>
        <dbReference type="ChEBI" id="CHEBI:59789"/>
    </ligand>
</feature>
<dbReference type="Gene3D" id="2.40.50.140">
    <property type="entry name" value="Nucleic acid-binding proteins"/>
    <property type="match status" value="1"/>
</dbReference>
<sequence>MGESVGTLLELDVTGIAHGGISVARHEGRVVFVSDAVPGERVVARVTEDRKKSFWRADTVSVVTPSEHRVEHVWPEAALDRDPAVRAGGAEFGHIALAHQRTLKHDVLVDAFARFARTDLVEALGHGVVVEAAPGDDAANGLGWRTRVRLHVDEDGTAGPYASRSHTVVPVASLPLVTDVVQGSAPLGRGALPGASVVDVLAPSGAEGARLVIDTQAPTVVRELVGERAFAVDDTGFWQVHRQAPAVLTVAVQDLVDRDRVDPEGQHLDLYGGVGLLAAALGDVVGPKARITSVESAPRATEHAQENLAEWIGARAETGRVDRWLARTAAGASRPELERFRAGTVVLDPPRSGAGREVVVQIAALQPAQVVYVACDPVALARDVATFADLGYRLEALRAFDLFPHTHHLEAVARLVPLA</sequence>
<dbReference type="EMBL" id="JABMCG010000097">
    <property type="protein sequence ID" value="NUU28060.1"/>
    <property type="molecule type" value="Genomic_DNA"/>
</dbReference>
<dbReference type="Gene3D" id="3.40.50.150">
    <property type="entry name" value="Vaccinia Virus protein VP39"/>
    <property type="match status" value="1"/>
</dbReference>
<evidence type="ECO:0000259" key="5">
    <source>
        <dbReference type="PROSITE" id="PS50926"/>
    </source>
</evidence>
<feature type="binding site" evidence="4">
    <location>
        <position position="271"/>
    </location>
    <ligand>
        <name>S-adenosyl-L-methionine</name>
        <dbReference type="ChEBI" id="CHEBI:59789"/>
    </ligand>
</feature>
<name>A0A850DV68_9MICO</name>
<evidence type="ECO:0000256" key="2">
    <source>
        <dbReference type="ARBA" id="ARBA00022679"/>
    </source>
</evidence>
<feature type="binding site" evidence="4">
    <location>
        <position position="295"/>
    </location>
    <ligand>
        <name>S-adenosyl-L-methionine</name>
        <dbReference type="ChEBI" id="CHEBI:59789"/>
    </ligand>
</feature>
<dbReference type="PROSITE" id="PS51687">
    <property type="entry name" value="SAM_MT_RNA_M5U"/>
    <property type="match status" value="1"/>
</dbReference>
<dbReference type="InterPro" id="IPR029063">
    <property type="entry name" value="SAM-dependent_MTases_sf"/>
</dbReference>
<evidence type="ECO:0000256" key="4">
    <source>
        <dbReference type="PROSITE-ProRule" id="PRU01024"/>
    </source>
</evidence>
<gene>
    <name evidence="6" type="ORF">HP467_08030</name>
</gene>
<dbReference type="SUPFAM" id="SSF50249">
    <property type="entry name" value="Nucleic acid-binding proteins"/>
    <property type="match status" value="1"/>
</dbReference>
<feature type="domain" description="TRAM" evidence="5">
    <location>
        <begin position="1"/>
        <end position="61"/>
    </location>
</feature>
<keyword evidence="1 4" id="KW-0489">Methyltransferase</keyword>
<dbReference type="Pfam" id="PF01938">
    <property type="entry name" value="TRAM"/>
    <property type="match status" value="1"/>
</dbReference>
<dbReference type="AlphaFoldDB" id="A0A850DV68"/>
<organism evidence="6 7">
    <name type="scientific">Curtobacterium citreum</name>
    <dbReference type="NCBI Taxonomy" id="2036"/>
    <lineage>
        <taxon>Bacteria</taxon>
        <taxon>Bacillati</taxon>
        <taxon>Actinomycetota</taxon>
        <taxon>Actinomycetes</taxon>
        <taxon>Micrococcales</taxon>
        <taxon>Microbacteriaceae</taxon>
        <taxon>Curtobacterium</taxon>
    </lineage>
</organism>
<dbReference type="GO" id="GO:0070475">
    <property type="term" value="P:rRNA base methylation"/>
    <property type="evidence" value="ECO:0007669"/>
    <property type="project" value="TreeGrafter"/>
</dbReference>
<comment type="caution">
    <text evidence="6">The sequence shown here is derived from an EMBL/GenBank/DDBJ whole genome shotgun (WGS) entry which is preliminary data.</text>
</comment>
<dbReference type="PANTHER" id="PTHR11061:SF30">
    <property type="entry name" value="TRNA (URACIL(54)-C(5))-METHYLTRANSFERASE"/>
    <property type="match status" value="1"/>
</dbReference>